<protein>
    <submittedName>
        <fullName evidence="1">Uncharacterized protein</fullName>
    </submittedName>
</protein>
<gene>
    <name evidence="1" type="ORF">R69658_08264</name>
</gene>
<evidence type="ECO:0000313" key="2">
    <source>
        <dbReference type="Proteomes" id="UP000674425"/>
    </source>
</evidence>
<proteinExistence type="predicted"/>
<keyword evidence="2" id="KW-1185">Reference proteome</keyword>
<reference evidence="1 2" key="1">
    <citation type="submission" date="2021-02" db="EMBL/GenBank/DDBJ databases">
        <authorList>
            <person name="Vanwijnsberghe S."/>
        </authorList>
    </citation>
    <scope>NUCLEOTIDE SEQUENCE [LARGE SCALE GENOMIC DNA]</scope>
    <source>
        <strain evidence="1 2">R-69658</strain>
    </source>
</reference>
<evidence type="ECO:0000313" key="1">
    <source>
        <dbReference type="EMBL" id="CAE6873385.1"/>
    </source>
</evidence>
<organism evidence="1 2">
    <name type="scientific">Paraburkholderia aspalathi</name>
    <dbReference type="NCBI Taxonomy" id="1324617"/>
    <lineage>
        <taxon>Bacteria</taxon>
        <taxon>Pseudomonadati</taxon>
        <taxon>Pseudomonadota</taxon>
        <taxon>Betaproteobacteria</taxon>
        <taxon>Burkholderiales</taxon>
        <taxon>Burkholderiaceae</taxon>
        <taxon>Paraburkholderia</taxon>
    </lineage>
</organism>
<dbReference type="Proteomes" id="UP000674425">
    <property type="component" value="Unassembled WGS sequence"/>
</dbReference>
<accession>A0ABN7NCK7</accession>
<sequence>MVVKATPASPFVMTEPELLFQVLIVALDAPTHLGHEHKLLKCRLCGGGSEKVFERLRITFRPFNEQPFFVSNGTSLIVAMCGTNPQGGKA</sequence>
<dbReference type="EMBL" id="CAJNAU010000355">
    <property type="protein sequence ID" value="CAE6873385.1"/>
    <property type="molecule type" value="Genomic_DNA"/>
</dbReference>
<name>A0ABN7NCK7_9BURK</name>
<comment type="caution">
    <text evidence="1">The sequence shown here is derived from an EMBL/GenBank/DDBJ whole genome shotgun (WGS) entry which is preliminary data.</text>
</comment>